<dbReference type="AlphaFoldDB" id="A0AAP0S4C4"/>
<accession>A0AAP0S4C4</accession>
<keyword evidence="1" id="KW-0472">Membrane</keyword>
<keyword evidence="1" id="KW-1133">Transmembrane helix</keyword>
<evidence type="ECO:0000313" key="3">
    <source>
        <dbReference type="Proteomes" id="UP001415857"/>
    </source>
</evidence>
<reference evidence="2 3" key="1">
    <citation type="journal article" date="2024" name="Plant J.">
        <title>Genome sequences and population genomics reveal climatic adaptation and genomic divergence between two closely related sweetgum species.</title>
        <authorList>
            <person name="Xu W.Q."/>
            <person name="Ren C.Q."/>
            <person name="Zhang X.Y."/>
            <person name="Comes H.P."/>
            <person name="Liu X.H."/>
            <person name="Li Y.G."/>
            <person name="Kettle C.J."/>
            <person name="Jalonen R."/>
            <person name="Gaisberger H."/>
            <person name="Ma Y.Z."/>
            <person name="Qiu Y.X."/>
        </authorList>
    </citation>
    <scope>NUCLEOTIDE SEQUENCE [LARGE SCALE GENOMIC DNA]</scope>
    <source>
        <strain evidence="2">Hangzhou</strain>
    </source>
</reference>
<evidence type="ECO:0000313" key="2">
    <source>
        <dbReference type="EMBL" id="KAK9289409.1"/>
    </source>
</evidence>
<proteinExistence type="predicted"/>
<name>A0AAP0S4C4_LIQFO</name>
<feature type="transmembrane region" description="Helical" evidence="1">
    <location>
        <begin position="287"/>
        <end position="310"/>
    </location>
</feature>
<comment type="caution">
    <text evidence="2">The sequence shown here is derived from an EMBL/GenBank/DDBJ whole genome shotgun (WGS) entry which is preliminary data.</text>
</comment>
<organism evidence="2 3">
    <name type="scientific">Liquidambar formosana</name>
    <name type="common">Formosan gum</name>
    <dbReference type="NCBI Taxonomy" id="63359"/>
    <lineage>
        <taxon>Eukaryota</taxon>
        <taxon>Viridiplantae</taxon>
        <taxon>Streptophyta</taxon>
        <taxon>Embryophyta</taxon>
        <taxon>Tracheophyta</taxon>
        <taxon>Spermatophyta</taxon>
        <taxon>Magnoliopsida</taxon>
        <taxon>eudicotyledons</taxon>
        <taxon>Gunneridae</taxon>
        <taxon>Pentapetalae</taxon>
        <taxon>Saxifragales</taxon>
        <taxon>Altingiaceae</taxon>
        <taxon>Liquidambar</taxon>
    </lineage>
</organism>
<dbReference type="EMBL" id="JBBPBK010000002">
    <property type="protein sequence ID" value="KAK9289409.1"/>
    <property type="molecule type" value="Genomic_DNA"/>
</dbReference>
<sequence>MAATTSSSEIQSETSDLPDWMVPINNRLATIKKWRKGSSIHRVPNQLRKVDEEAYSPRIVSIGPFHSSTTKDRDHLLAMDELKLLYTVYLVHRTTDGKKFLCQCGKAIFKLADARVRPSYAEDIKLERGELAEIMLVDGCFILELFFRYRNGSAVPVEDPILHNDWMVRDLRHDLALLENQIPFLILQDLFENIVRSLDEENKLINRYSVTDLALYFFDLNQEAIKKSCSQDASHVLDLLHHSYVLMLESEGSNPTHDHRVPVGGDPTARDARYIEELKRKYLSSPWTVIAFMAAFAGLFLTALQTYYAARSEGA</sequence>
<dbReference type="PANTHER" id="PTHR31170">
    <property type="entry name" value="BNAC04G53230D PROTEIN"/>
    <property type="match status" value="1"/>
</dbReference>
<dbReference type="Proteomes" id="UP001415857">
    <property type="component" value="Unassembled WGS sequence"/>
</dbReference>
<dbReference type="InterPro" id="IPR004158">
    <property type="entry name" value="DUF247_pln"/>
</dbReference>
<dbReference type="Pfam" id="PF03140">
    <property type="entry name" value="DUF247"/>
    <property type="match status" value="1"/>
</dbReference>
<protein>
    <submittedName>
        <fullName evidence="2">Uncharacterized protein</fullName>
    </submittedName>
</protein>
<keyword evidence="1" id="KW-0812">Transmembrane</keyword>
<evidence type="ECO:0000256" key="1">
    <source>
        <dbReference type="SAM" id="Phobius"/>
    </source>
</evidence>
<gene>
    <name evidence="2" type="ORF">L1049_007564</name>
</gene>
<keyword evidence="3" id="KW-1185">Reference proteome</keyword>
<dbReference type="PANTHER" id="PTHR31170:SF20">
    <property type="entry name" value="DUF247 DOMAIN PROTEIN"/>
    <property type="match status" value="1"/>
</dbReference>